<comment type="caution">
    <text evidence="5">The sequence shown here is derived from an EMBL/GenBank/DDBJ whole genome shotgun (WGS) entry which is preliminary data.</text>
</comment>
<feature type="compositionally biased region" description="Polar residues" evidence="4">
    <location>
        <begin position="601"/>
        <end position="620"/>
    </location>
</feature>
<gene>
    <name evidence="5" type="ORF">C0Q70_20554</name>
</gene>
<evidence type="ECO:0000313" key="6">
    <source>
        <dbReference type="Proteomes" id="UP000245119"/>
    </source>
</evidence>
<dbReference type="STRING" id="400727.A0A2T7NFW8"/>
<evidence type="ECO:0000313" key="5">
    <source>
        <dbReference type="EMBL" id="PVD20060.1"/>
    </source>
</evidence>
<feature type="compositionally biased region" description="Polar residues" evidence="4">
    <location>
        <begin position="887"/>
        <end position="897"/>
    </location>
</feature>
<comment type="subcellular location">
    <subcellularLocation>
        <location evidence="1">Cytoplasm</location>
    </subcellularLocation>
</comment>
<feature type="region of interest" description="Disordered" evidence="4">
    <location>
        <begin position="708"/>
        <end position="744"/>
    </location>
</feature>
<feature type="compositionally biased region" description="Basic and acidic residues" evidence="4">
    <location>
        <begin position="915"/>
        <end position="924"/>
    </location>
</feature>
<feature type="compositionally biased region" description="Polar residues" evidence="4">
    <location>
        <begin position="639"/>
        <end position="659"/>
    </location>
</feature>
<feature type="region of interest" description="Disordered" evidence="4">
    <location>
        <begin position="915"/>
        <end position="937"/>
    </location>
</feature>
<feature type="compositionally biased region" description="Low complexity" evidence="4">
    <location>
        <begin position="450"/>
        <end position="479"/>
    </location>
</feature>
<sequence>MSTLVGTQRANRTNKDKNAKSTSVLGSQTPSATYKTDKQPAKIQVFEDQLRIAQILDNGRDTTNMATVKQLSEMTGRSEEDVVVALHDAKDDPHRAVEILLEGEGEQGEWVEQGKKKKRSNTLKSDKETHSNHQDADRIDERPDRLHERPEHDRFEAPSRRGRDRRSGGPIPRLVRIRGRGTNNFSGNRDREGGRINRDNRDRSSYSGERESQEKEADWDTDTTELREKRGDNERSAGRERGRGRGRGMGGGFGRRGGRGRQQRFERQNESGDVSFGTWTNETAESAEKENSNWGGESFDETWKEDWNEDTWTGTLEESKVFTPSQTKSQMESDLTSALSDSTNTIGQSVSVMPPVWHRLDVGSLFSKSAEFAKAPDFTKSSESGGDSFISQYNQQATESIKNSIGIGSSSRQNLPNLSTVTHSQPQHPSQPLSPLPLPQREIGQSVRGSLPSPIPSSILPSTSSSLGQQAQQQQQQRQRSQRSKLPPPSKIPSSAVEMPGHMMPQLDVQFGVDFGTDSREFGFGTGGGGGDNTTVTTSFSSATTANSVGIVNHLSQVSKPSADDTLQTSVMSSSAGSKSQQASIQVIDVSPSRPAVYPNSVYTTPTKSDSQSLVQSANKVSGDAVAFPSPSPDHKSSGLISSQRTTQSPSTLAQATNGFSAGTYSSHAGHKSTGLTTVSSASQTFPHTAAPTQSTATTYQNQYASQNQFTSSQGPHGAHSQFSSAGQSQFPSSQSQYPSAVSAGSSSAQNQYMAAQAPFQSSQGQFAAVQSGQNQFQGAGSQYGTYQSSSSSFQSQTGISSSSATPSVQSSLYQTSNQQSGSSYPSTSGSFHVRDSQSSSSLQPSSGSQSASGYQPQPAAVAPGLKAPSTQTNSSYSSQTYSTTQHPQNLQTSPLSNKLGDSLSKMSLKDSALDTRPATHYDHGSTATTTASMTSSISTSSISAVTSTVSAMTTPVATSSTLNSRVSSTLPVTTKAPPNPPPGVPLINPQPYIMGQGIPPYYPFYGFEEMQMLQQRLPLQTGSYYDMSAFPPVPSTIAGRDQAALGSTPFTGAGSDNKQMNRVDAQSPNSSSQQQSSHSAPQQTLPFNIHYGYYLPGAAVLPGAAGFQFPPMYPMPPVTNAPAPHVPGTPAANQLPKTYGTHQAYASKGYEEISGTQDLPKPSYGGVQQQAKVAGGSRMSTLHAQWFICKQGFDKQGFPGGTPPPFGLPLTSATQAGPLGAPAAPYGTPFLPMMPPQPHNQAILHHQLQQDSGASSGRGLQQPANQGKSGGTKSYNTYWTN</sequence>
<dbReference type="Pfam" id="PF12478">
    <property type="entry name" value="UBAP2-Lig"/>
    <property type="match status" value="1"/>
</dbReference>
<feature type="region of interest" description="Disordered" evidence="4">
    <location>
        <begin position="778"/>
        <end position="903"/>
    </location>
</feature>
<dbReference type="EMBL" id="PZQS01000013">
    <property type="protein sequence ID" value="PVD20060.1"/>
    <property type="molecule type" value="Genomic_DNA"/>
</dbReference>
<feature type="compositionally biased region" description="Low complexity" evidence="4">
    <location>
        <begin position="721"/>
        <end position="741"/>
    </location>
</feature>
<reference evidence="5 6" key="1">
    <citation type="submission" date="2018-04" db="EMBL/GenBank/DDBJ databases">
        <title>The genome of golden apple snail Pomacea canaliculata provides insight into stress tolerance and invasive adaptation.</title>
        <authorList>
            <person name="Liu C."/>
            <person name="Liu B."/>
            <person name="Ren Y."/>
            <person name="Zhang Y."/>
            <person name="Wang H."/>
            <person name="Li S."/>
            <person name="Jiang F."/>
            <person name="Yin L."/>
            <person name="Zhang G."/>
            <person name="Qian W."/>
            <person name="Fan W."/>
        </authorList>
    </citation>
    <scope>NUCLEOTIDE SEQUENCE [LARGE SCALE GENOMIC DNA]</scope>
    <source>
        <strain evidence="5">SZHN2017</strain>
        <tissue evidence="5">Muscle</tissue>
    </source>
</reference>
<keyword evidence="3" id="KW-0597">Phosphoprotein</keyword>
<feature type="region of interest" description="Disordered" evidence="4">
    <location>
        <begin position="563"/>
        <end position="659"/>
    </location>
</feature>
<dbReference type="Gene3D" id="1.10.8.10">
    <property type="entry name" value="DNA helicase RuvA subunit, C-terminal domain"/>
    <property type="match status" value="1"/>
</dbReference>
<dbReference type="InterPro" id="IPR009060">
    <property type="entry name" value="UBA-like_sf"/>
</dbReference>
<feature type="region of interest" description="Disordered" evidence="4">
    <location>
        <begin position="1039"/>
        <end position="1082"/>
    </location>
</feature>
<name>A0A2T7NFW8_POMCA</name>
<feature type="region of interest" description="Disordered" evidence="4">
    <location>
        <begin position="107"/>
        <end position="279"/>
    </location>
</feature>
<feature type="compositionally biased region" description="Polar residues" evidence="4">
    <location>
        <begin position="412"/>
        <end position="422"/>
    </location>
</feature>
<dbReference type="PANTHER" id="PTHR16308:SF13">
    <property type="entry name" value="PROTEIN LINGERER"/>
    <property type="match status" value="1"/>
</dbReference>
<dbReference type="InterPro" id="IPR051833">
    <property type="entry name" value="TC-DDR_regulator"/>
</dbReference>
<dbReference type="GO" id="GO:0005737">
    <property type="term" value="C:cytoplasm"/>
    <property type="evidence" value="ECO:0007669"/>
    <property type="project" value="UniProtKB-SubCell"/>
</dbReference>
<dbReference type="SUPFAM" id="SSF46934">
    <property type="entry name" value="UBA-like"/>
    <property type="match status" value="1"/>
</dbReference>
<feature type="compositionally biased region" description="Low complexity" evidence="4">
    <location>
        <begin position="570"/>
        <end position="584"/>
    </location>
</feature>
<dbReference type="GO" id="GO:0005634">
    <property type="term" value="C:nucleus"/>
    <property type="evidence" value="ECO:0007669"/>
    <property type="project" value="TreeGrafter"/>
</dbReference>
<evidence type="ECO:0000256" key="4">
    <source>
        <dbReference type="SAM" id="MobiDB-lite"/>
    </source>
</evidence>
<feature type="compositionally biased region" description="Basic and acidic residues" evidence="4">
    <location>
        <begin position="188"/>
        <end position="243"/>
    </location>
</feature>
<evidence type="ECO:0008006" key="7">
    <source>
        <dbReference type="Google" id="ProtNLM"/>
    </source>
</evidence>
<feature type="compositionally biased region" description="Low complexity" evidence="4">
    <location>
        <begin position="1066"/>
        <end position="1082"/>
    </location>
</feature>
<feature type="compositionally biased region" description="Polar residues" evidence="4">
    <location>
        <begin position="20"/>
        <end position="34"/>
    </location>
</feature>
<feature type="compositionally biased region" description="Basic and acidic residues" evidence="4">
    <location>
        <begin position="124"/>
        <end position="167"/>
    </location>
</feature>
<feature type="compositionally biased region" description="Low complexity" evidence="4">
    <location>
        <begin position="870"/>
        <end position="886"/>
    </location>
</feature>
<dbReference type="CDD" id="cd14277">
    <property type="entry name" value="UBA_UBP2_like"/>
    <property type="match status" value="1"/>
</dbReference>
<feature type="region of interest" description="Disordered" evidence="4">
    <location>
        <begin position="406"/>
        <end position="499"/>
    </location>
</feature>
<protein>
    <recommendedName>
        <fullName evidence="7">UBA domain-containing protein</fullName>
    </recommendedName>
</protein>
<feature type="compositionally biased region" description="Polar residues" evidence="4">
    <location>
        <begin position="1049"/>
        <end position="1061"/>
    </location>
</feature>
<feature type="compositionally biased region" description="Polar residues" evidence="4">
    <location>
        <begin position="1"/>
        <end position="11"/>
    </location>
</feature>
<evidence type="ECO:0000256" key="1">
    <source>
        <dbReference type="ARBA" id="ARBA00004496"/>
    </source>
</evidence>
<feature type="compositionally biased region" description="Low complexity" evidence="4">
    <location>
        <begin position="778"/>
        <end position="861"/>
    </location>
</feature>
<feature type="compositionally biased region" description="Low complexity" evidence="4">
    <location>
        <begin position="926"/>
        <end position="937"/>
    </location>
</feature>
<evidence type="ECO:0000256" key="2">
    <source>
        <dbReference type="ARBA" id="ARBA00022490"/>
    </source>
</evidence>
<dbReference type="OrthoDB" id="5918007at2759"/>
<dbReference type="PANTHER" id="PTHR16308">
    <property type="entry name" value="UBIQUITIN ASSOCIATED PROTEIN 2-LIKE/LINGERER"/>
    <property type="match status" value="1"/>
</dbReference>
<evidence type="ECO:0000256" key="3">
    <source>
        <dbReference type="ARBA" id="ARBA00022553"/>
    </source>
</evidence>
<accession>A0A2T7NFW8</accession>
<keyword evidence="2" id="KW-0963">Cytoplasm</keyword>
<organism evidence="5 6">
    <name type="scientific">Pomacea canaliculata</name>
    <name type="common">Golden apple snail</name>
    <dbReference type="NCBI Taxonomy" id="400727"/>
    <lineage>
        <taxon>Eukaryota</taxon>
        <taxon>Metazoa</taxon>
        <taxon>Spiralia</taxon>
        <taxon>Lophotrochozoa</taxon>
        <taxon>Mollusca</taxon>
        <taxon>Gastropoda</taxon>
        <taxon>Caenogastropoda</taxon>
        <taxon>Architaenioglossa</taxon>
        <taxon>Ampullarioidea</taxon>
        <taxon>Ampullariidae</taxon>
        <taxon>Pomacea</taxon>
    </lineage>
</organism>
<keyword evidence="6" id="KW-1185">Reference proteome</keyword>
<proteinExistence type="predicted"/>
<dbReference type="Proteomes" id="UP000245119">
    <property type="component" value="Linkage Group LG13"/>
</dbReference>
<feature type="region of interest" description="Disordered" evidence="4">
    <location>
        <begin position="1"/>
        <end position="40"/>
    </location>
</feature>
<feature type="region of interest" description="Disordered" evidence="4">
    <location>
        <begin position="317"/>
        <end position="336"/>
    </location>
</feature>
<feature type="region of interest" description="Disordered" evidence="4">
    <location>
        <begin position="1249"/>
        <end position="1282"/>
    </location>
</feature>
<dbReference type="InterPro" id="IPR022166">
    <property type="entry name" value="UBAP2/Lig"/>
</dbReference>